<organism evidence="1 2">
    <name type="scientific">Homarus americanus</name>
    <name type="common">American lobster</name>
    <dbReference type="NCBI Taxonomy" id="6706"/>
    <lineage>
        <taxon>Eukaryota</taxon>
        <taxon>Metazoa</taxon>
        <taxon>Ecdysozoa</taxon>
        <taxon>Arthropoda</taxon>
        <taxon>Crustacea</taxon>
        <taxon>Multicrustacea</taxon>
        <taxon>Malacostraca</taxon>
        <taxon>Eumalacostraca</taxon>
        <taxon>Eucarida</taxon>
        <taxon>Decapoda</taxon>
        <taxon>Pleocyemata</taxon>
        <taxon>Astacidea</taxon>
        <taxon>Nephropoidea</taxon>
        <taxon>Nephropidae</taxon>
        <taxon>Homarus</taxon>
    </lineage>
</organism>
<evidence type="ECO:0000313" key="1">
    <source>
        <dbReference type="EMBL" id="KAG7175507.1"/>
    </source>
</evidence>
<keyword evidence="2" id="KW-1185">Reference proteome</keyword>
<proteinExistence type="predicted"/>
<dbReference type="AlphaFoldDB" id="A0A8J5N9F3"/>
<comment type="caution">
    <text evidence="1">The sequence shown here is derived from an EMBL/GenBank/DDBJ whole genome shotgun (WGS) entry which is preliminary data.</text>
</comment>
<sequence length="162" mass="18728">MTSTCEGDNGEEDSACYIDPHRHCLMMNKTQLYRYCLGFTRRLLAHLRRAPSSMSLLDLKPHLWILFRRLNFYPFVSQYLEAHVGSVTTANDALPLYNLLDLYSALELTHHAHLQQVKKRFLDMEKEGSAAQGKVVNNLGNMITGFNIHIKQIKNNMTLLYR</sequence>
<gene>
    <name evidence="1" type="ORF">Hamer_G027262</name>
</gene>
<name>A0A8J5N9F3_HOMAM</name>
<dbReference type="EMBL" id="JAHLQT010005723">
    <property type="protein sequence ID" value="KAG7175507.1"/>
    <property type="molecule type" value="Genomic_DNA"/>
</dbReference>
<reference evidence="1" key="1">
    <citation type="journal article" date="2021" name="Sci. Adv.">
        <title>The American lobster genome reveals insights on longevity, neural, and immune adaptations.</title>
        <authorList>
            <person name="Polinski J.M."/>
            <person name="Zimin A.V."/>
            <person name="Clark K.F."/>
            <person name="Kohn A.B."/>
            <person name="Sadowski N."/>
            <person name="Timp W."/>
            <person name="Ptitsyn A."/>
            <person name="Khanna P."/>
            <person name="Romanova D.Y."/>
            <person name="Williams P."/>
            <person name="Greenwood S.J."/>
            <person name="Moroz L.L."/>
            <person name="Walt D.R."/>
            <person name="Bodnar A.G."/>
        </authorList>
    </citation>
    <scope>NUCLEOTIDE SEQUENCE</scope>
    <source>
        <strain evidence="1">GMGI-L3</strain>
    </source>
</reference>
<evidence type="ECO:0000313" key="2">
    <source>
        <dbReference type="Proteomes" id="UP000747542"/>
    </source>
</evidence>
<accession>A0A8J5N9F3</accession>
<dbReference type="Proteomes" id="UP000747542">
    <property type="component" value="Unassembled WGS sequence"/>
</dbReference>
<protein>
    <submittedName>
        <fullName evidence="1">Uncharacterized protein</fullName>
    </submittedName>
</protein>